<dbReference type="OrthoDB" id="7471071at2759"/>
<evidence type="ECO:0000256" key="1">
    <source>
        <dbReference type="ARBA" id="ARBA00022729"/>
    </source>
</evidence>
<dbReference type="Pfam" id="PF06477">
    <property type="entry name" value="DUF1091"/>
    <property type="match status" value="1"/>
</dbReference>
<dbReference type="AlphaFoldDB" id="A0A8S1A8I2"/>
<sequence>MLYLDQGEVKSQTNTQTEDFHQERAKLKYANPKYIADVVVFTGRKSRHDPYLTNMTGTLLMPYGNNVTFATTLTLKSGGDFRIESKVCETIKYKWMNEFMSSFTNLSLKKCPFPAARYTYINMELPPKNIPLPIADGDYWIKFELYLTSTKEPILEIDTLLHFDKTKKNSKKNKKGKH</sequence>
<comment type="caution">
    <text evidence="2">The sequence shown here is derived from an EMBL/GenBank/DDBJ whole genome shotgun (WGS) entry which is preliminary data.</text>
</comment>
<reference evidence="4 5" key="1">
    <citation type="submission" date="2020-04" db="EMBL/GenBank/DDBJ databases">
        <authorList>
            <person name="Wallbank WR R."/>
            <person name="Pardo Diaz C."/>
            <person name="Kozak K."/>
            <person name="Martin S."/>
            <person name="Jiggins C."/>
            <person name="Moest M."/>
            <person name="Warren A I."/>
            <person name="Byers J.R.P. K."/>
            <person name="Montejo-Kovacevich G."/>
            <person name="Yen C E."/>
        </authorList>
    </citation>
    <scope>NUCLEOTIDE SEQUENCE [LARGE SCALE GENOMIC DNA]</scope>
</reference>
<keyword evidence="1" id="KW-0732">Signal</keyword>
<accession>A0A8S1A8I2</accession>
<dbReference type="EMBL" id="CADEBC010000522">
    <property type="protein sequence ID" value="CAB3245000.1"/>
    <property type="molecule type" value="Genomic_DNA"/>
</dbReference>
<keyword evidence="4" id="KW-1185">Reference proteome</keyword>
<dbReference type="Gene3D" id="2.70.220.10">
    <property type="entry name" value="Ganglioside GM2 activator"/>
    <property type="match status" value="1"/>
</dbReference>
<dbReference type="Proteomes" id="UP000494256">
    <property type="component" value="Unassembled WGS sequence"/>
</dbReference>
<proteinExistence type="predicted"/>
<organism evidence="2 4">
    <name type="scientific">Arctia plantaginis</name>
    <name type="common">Wood tiger moth</name>
    <name type="synonym">Phalaena plantaginis</name>
    <dbReference type="NCBI Taxonomy" id="874455"/>
    <lineage>
        <taxon>Eukaryota</taxon>
        <taxon>Metazoa</taxon>
        <taxon>Ecdysozoa</taxon>
        <taxon>Arthropoda</taxon>
        <taxon>Hexapoda</taxon>
        <taxon>Insecta</taxon>
        <taxon>Pterygota</taxon>
        <taxon>Neoptera</taxon>
        <taxon>Endopterygota</taxon>
        <taxon>Lepidoptera</taxon>
        <taxon>Glossata</taxon>
        <taxon>Ditrysia</taxon>
        <taxon>Noctuoidea</taxon>
        <taxon>Erebidae</taxon>
        <taxon>Arctiinae</taxon>
        <taxon>Arctia</taxon>
    </lineage>
</organism>
<dbReference type="InterPro" id="IPR036846">
    <property type="entry name" value="GM2-AP_sf"/>
</dbReference>
<evidence type="ECO:0000313" key="3">
    <source>
        <dbReference type="EMBL" id="CAB3260475.1"/>
    </source>
</evidence>
<dbReference type="Proteomes" id="UP000494106">
    <property type="component" value="Unassembled WGS sequence"/>
</dbReference>
<evidence type="ECO:0000313" key="4">
    <source>
        <dbReference type="Proteomes" id="UP000494106"/>
    </source>
</evidence>
<dbReference type="EMBL" id="CADEBD010000857">
    <property type="protein sequence ID" value="CAB3260475.1"/>
    <property type="molecule type" value="Genomic_DNA"/>
</dbReference>
<dbReference type="InterPro" id="IPR010512">
    <property type="entry name" value="DUF1091"/>
</dbReference>
<gene>
    <name evidence="2" type="ORF">APLA_LOCUS10255</name>
    <name evidence="3" type="ORF">APLA_LOCUS16980</name>
</gene>
<protein>
    <submittedName>
        <fullName evidence="2">Uncharacterized protein</fullName>
    </submittedName>
</protein>
<evidence type="ECO:0000313" key="2">
    <source>
        <dbReference type="EMBL" id="CAB3245000.1"/>
    </source>
</evidence>
<name>A0A8S1A8I2_ARCPL</name>
<evidence type="ECO:0000313" key="5">
    <source>
        <dbReference type="Proteomes" id="UP000494256"/>
    </source>
</evidence>